<dbReference type="RefSeq" id="WP_231951130.1">
    <property type="nucleotide sequence ID" value="NZ_AP017373.1"/>
</dbReference>
<dbReference type="Proteomes" id="UP001056730">
    <property type="component" value="Chromosome"/>
</dbReference>
<dbReference type="SUPFAM" id="SSF63829">
    <property type="entry name" value="Calcium-dependent phosphotriesterase"/>
    <property type="match status" value="1"/>
</dbReference>
<dbReference type="EMBL" id="CP086395">
    <property type="protein sequence ID" value="USJ19683.1"/>
    <property type="molecule type" value="Genomic_DNA"/>
</dbReference>
<accession>A0A9Q8Y0D3</accession>
<proteinExistence type="predicted"/>
<organism evidence="1 2">
    <name type="scientific">Lactococcus formosensis</name>
    <dbReference type="NCBI Taxonomy" id="1281486"/>
    <lineage>
        <taxon>Bacteria</taxon>
        <taxon>Bacillati</taxon>
        <taxon>Bacillota</taxon>
        <taxon>Bacilli</taxon>
        <taxon>Lactobacillales</taxon>
        <taxon>Streptococcaceae</taxon>
        <taxon>Lactococcus</taxon>
    </lineage>
</organism>
<dbReference type="KEGG" id="lfo:LMK00_07540"/>
<reference evidence="1" key="1">
    <citation type="journal article" date="2022" name="Front. Microbiol.">
        <title>Feed Insects as a Reservoir of Granadaene-Producing Lactococci.</title>
        <authorList>
            <person name="Neuzil-Bunesova V."/>
            <person name="Ramirez Garcia A."/>
            <person name="Modrackova N."/>
            <person name="Makovska M."/>
            <person name="Sabolova M."/>
            <person name="Sproer C."/>
            <person name="Bunk B."/>
            <person name="Blom J."/>
            <person name="Schwab C."/>
        </authorList>
    </citation>
    <scope>NUCLEOTIDE SEQUENCE</scope>
    <source>
        <strain evidence="1">I4/6O</strain>
    </source>
</reference>
<name>A0A9Q8Y0D3_9LACT</name>
<sequence>MKSNPYESTPQDKLVILDKESLARKEVSLGQAEPHKIAVSNDEKTLAISHTNDSFEPSMIMSFYNIGTQKISRLALEKSLMENYSTEDMLINVDFDKDGKVWILTWTNLLVYDLERQEKIFGLDLAKYDLEYSHLLALKEK</sequence>
<evidence type="ECO:0000313" key="1">
    <source>
        <dbReference type="EMBL" id="USJ19683.1"/>
    </source>
</evidence>
<protein>
    <submittedName>
        <fullName evidence="1">Uncharacterized protein</fullName>
    </submittedName>
</protein>
<evidence type="ECO:0000313" key="2">
    <source>
        <dbReference type="Proteomes" id="UP001056730"/>
    </source>
</evidence>
<dbReference type="AlphaFoldDB" id="A0A9Q8Y0D3"/>
<gene>
    <name evidence="1" type="ORF">LMK00_07540</name>
</gene>